<dbReference type="InterPro" id="IPR013043">
    <property type="entry name" value="DUF1595"/>
</dbReference>
<evidence type="ECO:0000256" key="2">
    <source>
        <dbReference type="ARBA" id="ARBA00022723"/>
    </source>
</evidence>
<dbReference type="InterPro" id="IPR013039">
    <property type="entry name" value="DUF1588"/>
</dbReference>
<evidence type="ECO:0000256" key="4">
    <source>
        <dbReference type="PROSITE-ProRule" id="PRU00433"/>
    </source>
</evidence>
<dbReference type="InterPro" id="IPR011478">
    <property type="entry name" value="DUF1585"/>
</dbReference>
<dbReference type="Pfam" id="PF07637">
    <property type="entry name" value="PSD5"/>
    <property type="match status" value="1"/>
</dbReference>
<comment type="caution">
    <text evidence="6">The sequence shown here is derived from an EMBL/GenBank/DDBJ whole genome shotgun (WGS) entry which is preliminary data.</text>
</comment>
<proteinExistence type="predicted"/>
<dbReference type="Pfam" id="PF07631">
    <property type="entry name" value="PSD4"/>
    <property type="match status" value="1"/>
</dbReference>
<keyword evidence="7" id="KW-1185">Reference proteome</keyword>
<dbReference type="Pfam" id="PF07624">
    <property type="entry name" value="PSD2"/>
    <property type="match status" value="1"/>
</dbReference>
<reference evidence="6 7" key="1">
    <citation type="journal article" date="2020" name="Antonie Van Leeuwenhoek">
        <title>Rhodopirellula heiligendammensis sp. nov., Rhodopirellula pilleata sp. nov., and Rhodopirellula solitaria sp. nov. isolated from natural or artificial marine surfaces in Northern Germany and California, USA, and emended description of the genus Rhodopirellula.</title>
        <authorList>
            <person name="Kallscheuer N."/>
            <person name="Wiegand S."/>
            <person name="Jogler M."/>
            <person name="Boedeker C."/>
            <person name="Peeters S.H."/>
            <person name="Rast P."/>
            <person name="Heuer A."/>
            <person name="Jetten M.S.M."/>
            <person name="Rohde M."/>
            <person name="Jogler C."/>
        </authorList>
    </citation>
    <scope>NUCLEOTIDE SEQUENCE [LARGE SCALE GENOMIC DNA]</scope>
    <source>
        <strain evidence="6 7">Poly21</strain>
    </source>
</reference>
<evidence type="ECO:0000256" key="1">
    <source>
        <dbReference type="ARBA" id="ARBA00022617"/>
    </source>
</evidence>
<dbReference type="Pfam" id="PF07626">
    <property type="entry name" value="PSD3"/>
    <property type="match status" value="1"/>
</dbReference>
<dbReference type="Proteomes" id="UP000319908">
    <property type="component" value="Unassembled WGS sequence"/>
</dbReference>
<name>A0A5C6C0K1_9BACT</name>
<evidence type="ECO:0000313" key="6">
    <source>
        <dbReference type="EMBL" id="TWU18083.1"/>
    </source>
</evidence>
<gene>
    <name evidence="6" type="ORF">Poly21_02380</name>
</gene>
<evidence type="ECO:0000256" key="3">
    <source>
        <dbReference type="ARBA" id="ARBA00023004"/>
    </source>
</evidence>
<accession>A0A5C6C0K1</accession>
<dbReference type="Pfam" id="PF07627">
    <property type="entry name" value="PSCyt3"/>
    <property type="match status" value="1"/>
</dbReference>
<dbReference type="InterPro" id="IPR011429">
    <property type="entry name" value="Cyt_c_Planctomycete-type"/>
</dbReference>
<dbReference type="InterPro" id="IPR036909">
    <property type="entry name" value="Cyt_c-like_dom_sf"/>
</dbReference>
<keyword evidence="2 4" id="KW-0479">Metal-binding</keyword>
<dbReference type="GO" id="GO:0020037">
    <property type="term" value="F:heme binding"/>
    <property type="evidence" value="ECO:0007669"/>
    <property type="project" value="InterPro"/>
</dbReference>
<feature type="domain" description="Cytochrome c" evidence="5">
    <location>
        <begin position="76"/>
        <end position="158"/>
    </location>
</feature>
<dbReference type="AlphaFoldDB" id="A0A5C6C0K1"/>
<dbReference type="PROSITE" id="PS51007">
    <property type="entry name" value="CYTC"/>
    <property type="match status" value="1"/>
</dbReference>
<dbReference type="InterPro" id="IPR009056">
    <property type="entry name" value="Cyt_c-like_dom"/>
</dbReference>
<evidence type="ECO:0000259" key="5">
    <source>
        <dbReference type="PROSITE" id="PS51007"/>
    </source>
</evidence>
<sequence length="897" mass="101286">MSSNASSRVCDSVSMRRRVCDLLTAKSGGCSRSSQLFTRKLFVKLYVAVAALLVSIPPGADHVGAQEQQAFPPERGDFMAGAERFLSQHCIRCHGPELAEANFRVDHDLTDAFGDRVTAAKWADVVEVLNGHQMPPNEEPQPDAAEVALLVDGVTTELIRAEASQPRSVAVLRRLNRSEYHHTIRDLVGVDFDTSHLPPDPATGGFDNNGDALTMSPLLMEMYFDAATRILDQALVEGNQPRAIRWRFEPESGNSDRNRVTYDGQRVIVNGGKNRVEGDYIVMHHGSWDRKFNVRDFRLTDPGKYRIRIRAGTHVPDRQAVLASAETLLTMRLEDAIKRKPQEESGKRKELARQLEHFKSFPAYNYGPARVEITRQLGGQPERVAEFDIDAPIDEMSTYEFDTVFSNQDAGLTIEYAYAIPRELENFQIQWDDRFARPVAGIDWMEIEGPIYEQWPPESHLRLLFPSASRQTDERLYARQVITRFLQRAYRRPADAAEIDSKMLLFDEARKHSKSFQDAIRMPLTAILVSPNFLYLAEPQPQSVAEKPKPLHDYEVAARISYFLWSSMPDDDLFRAANRGELRTREGLNSQVARMLRDPKTDALVTNFAGQWLGLREVGANPPARQLYHRYDRHLELSIVEESLAFFREVLQEDLSVMNFVDSDFVVINERLARFYGIEGVRGDHFRRVVLPTDCHRGGVLTQASMLSLTSNGTRTSPVKRGVWILNNILGIDPGLPVADAGDIAPKVPGIDLATVRERLEIHRELPQCARCHNQIDPLGFALENFDASGAWREREGHGYEGKIRDNDPLIDASSQLPDGTTIAGLEELKSGLMRQQDAFLHCLAAKMLTYALGRELGITDRPLVDDAVKHMKSNALTLRSLIEFVVQTETFRMQRM</sequence>
<dbReference type="InterPro" id="IPR013042">
    <property type="entry name" value="DUF1592"/>
</dbReference>
<dbReference type="Pfam" id="PF07635">
    <property type="entry name" value="PSCyt1"/>
    <property type="match status" value="1"/>
</dbReference>
<dbReference type="EMBL" id="SJPU01000001">
    <property type="protein sequence ID" value="TWU18083.1"/>
    <property type="molecule type" value="Genomic_DNA"/>
</dbReference>
<keyword evidence="1 4" id="KW-0349">Heme</keyword>
<protein>
    <recommendedName>
        <fullName evidence="5">Cytochrome c domain-containing protein</fullName>
    </recommendedName>
</protein>
<dbReference type="GO" id="GO:0009055">
    <property type="term" value="F:electron transfer activity"/>
    <property type="evidence" value="ECO:0007669"/>
    <property type="project" value="InterPro"/>
</dbReference>
<dbReference type="GO" id="GO:0046872">
    <property type="term" value="F:metal ion binding"/>
    <property type="evidence" value="ECO:0007669"/>
    <property type="project" value="UniProtKB-KW"/>
</dbReference>
<organism evidence="6 7">
    <name type="scientific">Allorhodopirellula heiligendammensis</name>
    <dbReference type="NCBI Taxonomy" id="2714739"/>
    <lineage>
        <taxon>Bacteria</taxon>
        <taxon>Pseudomonadati</taxon>
        <taxon>Planctomycetota</taxon>
        <taxon>Planctomycetia</taxon>
        <taxon>Pirellulales</taxon>
        <taxon>Pirellulaceae</taxon>
        <taxon>Allorhodopirellula</taxon>
    </lineage>
</organism>
<dbReference type="SUPFAM" id="SSF46626">
    <property type="entry name" value="Cytochrome c"/>
    <property type="match status" value="1"/>
</dbReference>
<keyword evidence="3 4" id="KW-0408">Iron</keyword>
<evidence type="ECO:0000313" key="7">
    <source>
        <dbReference type="Proteomes" id="UP000319908"/>
    </source>
</evidence>
<dbReference type="InterPro" id="IPR013036">
    <property type="entry name" value="DUF1587"/>
</dbReference>